<dbReference type="SUPFAM" id="SSF103473">
    <property type="entry name" value="MFS general substrate transporter"/>
    <property type="match status" value="1"/>
</dbReference>
<feature type="transmembrane region" description="Helical" evidence="7">
    <location>
        <begin position="343"/>
        <end position="365"/>
    </location>
</feature>
<feature type="transmembrane region" description="Helical" evidence="7">
    <location>
        <begin position="377"/>
        <end position="400"/>
    </location>
</feature>
<feature type="transmembrane region" description="Helical" evidence="7">
    <location>
        <begin position="174"/>
        <end position="194"/>
    </location>
</feature>
<feature type="region of interest" description="Disordered" evidence="6">
    <location>
        <begin position="509"/>
        <end position="531"/>
    </location>
</feature>
<evidence type="ECO:0000313" key="10">
    <source>
        <dbReference type="Proteomes" id="UP000053611"/>
    </source>
</evidence>
<protein>
    <submittedName>
        <fullName evidence="9">MFS general substrate transporter</fullName>
    </submittedName>
</protein>
<dbReference type="InterPro" id="IPR020846">
    <property type="entry name" value="MFS_dom"/>
</dbReference>
<dbReference type="PROSITE" id="PS50850">
    <property type="entry name" value="MFS"/>
    <property type="match status" value="1"/>
</dbReference>
<evidence type="ECO:0000256" key="5">
    <source>
        <dbReference type="ARBA" id="ARBA00023136"/>
    </source>
</evidence>
<dbReference type="Pfam" id="PF07690">
    <property type="entry name" value="MFS_1"/>
    <property type="match status" value="1"/>
</dbReference>
<evidence type="ECO:0000256" key="7">
    <source>
        <dbReference type="SAM" id="Phobius"/>
    </source>
</evidence>
<proteinExistence type="predicted"/>
<feature type="transmembrane region" description="Helical" evidence="7">
    <location>
        <begin position="206"/>
        <end position="228"/>
    </location>
</feature>
<name>A0A0J0XR09_9TREE</name>
<feature type="transmembrane region" description="Helical" evidence="7">
    <location>
        <begin position="149"/>
        <end position="168"/>
    </location>
</feature>
<feature type="transmembrane region" description="Helical" evidence="7">
    <location>
        <begin position="487"/>
        <end position="504"/>
    </location>
</feature>
<dbReference type="GO" id="GO:0022857">
    <property type="term" value="F:transmembrane transporter activity"/>
    <property type="evidence" value="ECO:0007669"/>
    <property type="project" value="InterPro"/>
</dbReference>
<keyword evidence="5 7" id="KW-0472">Membrane</keyword>
<evidence type="ECO:0000313" key="9">
    <source>
        <dbReference type="EMBL" id="KLT43546.1"/>
    </source>
</evidence>
<dbReference type="GO" id="GO:0016020">
    <property type="term" value="C:membrane"/>
    <property type="evidence" value="ECO:0007669"/>
    <property type="project" value="UniProtKB-SubCell"/>
</dbReference>
<dbReference type="RefSeq" id="XP_018280037.1">
    <property type="nucleotide sequence ID" value="XM_018422755.1"/>
</dbReference>
<evidence type="ECO:0000256" key="2">
    <source>
        <dbReference type="ARBA" id="ARBA00022448"/>
    </source>
</evidence>
<dbReference type="PANTHER" id="PTHR23504">
    <property type="entry name" value="MAJOR FACILITATOR SUPERFAMILY DOMAIN-CONTAINING PROTEIN 10"/>
    <property type="match status" value="1"/>
</dbReference>
<evidence type="ECO:0000256" key="3">
    <source>
        <dbReference type="ARBA" id="ARBA00022692"/>
    </source>
</evidence>
<evidence type="ECO:0000256" key="6">
    <source>
        <dbReference type="SAM" id="MobiDB-lite"/>
    </source>
</evidence>
<feature type="domain" description="Major facilitator superfamily (MFS) profile" evidence="8">
    <location>
        <begin position="79"/>
        <end position="512"/>
    </location>
</feature>
<gene>
    <name evidence="9" type="ORF">CC85DRAFT_284470</name>
</gene>
<sequence>MAQRRMSNRRTERPRRLSMDLHLTSAVKREVVYSAADLDSPYGPSDPSAPTTPNGHPLTNPFESLLKRRSQPTPLPVLQILPLCIARMAEGLIFAVIFPYINEMMHGMGVPEESVGLWSATAESTLMVTEALAAPFYAPIADKFGRRPVFVPLVFLWGVFSVAFGYASTPSAAVGLRACLGLLAGVGVLSRTMLGELCDKTNRVQGFAFFSPALTLGVTIAPLVGGFLSQPVPRLLSPSFTTLVEHPYLLPSVVAGMVGFAAAISAYKFLPETLPPALRKTTAQRLQTEKTEAGGFRALMAYKRFQNVLVLYALSNLVMFSWEAIFPLFAFTSKDLGGLGLSTPQIGVILSVSAGLSIAMTSIIFPRLHKRMPENDLLRFSVTLYPLAVTLFPVMWGMSAHLPAGKLSGGSMLALGMQMLMRRAGDFAATLLDAIVLDAIPGPEYLAMANSITFSIAGVGRAVGPFIVSSIFAMSTSAPSAFSLRRQAVWVAFVLVSLPSVYVARRLENHSPQQSSEEKSEMGLNGSALDD</sequence>
<dbReference type="InterPro" id="IPR011701">
    <property type="entry name" value="MFS"/>
</dbReference>
<keyword evidence="10" id="KW-1185">Reference proteome</keyword>
<feature type="transmembrane region" description="Helical" evidence="7">
    <location>
        <begin position="248"/>
        <end position="270"/>
    </location>
</feature>
<keyword evidence="2" id="KW-0813">Transport</keyword>
<feature type="transmembrane region" description="Helical" evidence="7">
    <location>
        <begin position="309"/>
        <end position="331"/>
    </location>
</feature>
<dbReference type="OrthoDB" id="419616at2759"/>
<feature type="region of interest" description="Disordered" evidence="6">
    <location>
        <begin position="39"/>
        <end position="62"/>
    </location>
</feature>
<dbReference type="InterPro" id="IPR036259">
    <property type="entry name" value="MFS_trans_sf"/>
</dbReference>
<evidence type="ECO:0000259" key="8">
    <source>
        <dbReference type="PROSITE" id="PS50850"/>
    </source>
</evidence>
<dbReference type="GeneID" id="28983358"/>
<comment type="subcellular location">
    <subcellularLocation>
        <location evidence="1">Membrane</location>
        <topology evidence="1">Multi-pass membrane protein</topology>
    </subcellularLocation>
</comment>
<evidence type="ECO:0000256" key="1">
    <source>
        <dbReference type="ARBA" id="ARBA00004141"/>
    </source>
</evidence>
<keyword evidence="4 7" id="KW-1133">Transmembrane helix</keyword>
<dbReference type="Gene3D" id="1.20.1250.20">
    <property type="entry name" value="MFS general substrate transporter like domains"/>
    <property type="match status" value="1"/>
</dbReference>
<organism evidence="9 10">
    <name type="scientific">Cutaneotrichosporon oleaginosum</name>
    <dbReference type="NCBI Taxonomy" id="879819"/>
    <lineage>
        <taxon>Eukaryota</taxon>
        <taxon>Fungi</taxon>
        <taxon>Dikarya</taxon>
        <taxon>Basidiomycota</taxon>
        <taxon>Agaricomycotina</taxon>
        <taxon>Tremellomycetes</taxon>
        <taxon>Trichosporonales</taxon>
        <taxon>Trichosporonaceae</taxon>
        <taxon>Cutaneotrichosporon</taxon>
    </lineage>
</organism>
<evidence type="ECO:0000256" key="4">
    <source>
        <dbReference type="ARBA" id="ARBA00022989"/>
    </source>
</evidence>
<feature type="transmembrane region" description="Helical" evidence="7">
    <location>
        <begin position="452"/>
        <end position="475"/>
    </location>
</feature>
<dbReference type="AlphaFoldDB" id="A0A0J0XR09"/>
<dbReference type="EMBL" id="KQ087194">
    <property type="protein sequence ID" value="KLT43546.1"/>
    <property type="molecule type" value="Genomic_DNA"/>
</dbReference>
<reference evidence="9 10" key="1">
    <citation type="submission" date="2015-03" db="EMBL/GenBank/DDBJ databases">
        <title>Genomics and transcriptomics of the oil-accumulating basidiomycete yeast T. oleaginosus allow insights into substrate utilization and the diverse evolutionary trajectories of mating systems in fungi.</title>
        <authorList>
            <consortium name="DOE Joint Genome Institute"/>
            <person name="Kourist R."/>
            <person name="Kracht O."/>
            <person name="Bracharz F."/>
            <person name="Lipzen A."/>
            <person name="Nolan M."/>
            <person name="Ohm R."/>
            <person name="Grigoriev I."/>
            <person name="Sun S."/>
            <person name="Heitman J."/>
            <person name="Bruck T."/>
            <person name="Nowrousian M."/>
        </authorList>
    </citation>
    <scope>NUCLEOTIDE SEQUENCE [LARGE SCALE GENOMIC DNA]</scope>
    <source>
        <strain evidence="9 10">IBC0246</strain>
    </source>
</reference>
<keyword evidence="3 7" id="KW-0812">Transmembrane</keyword>
<accession>A0A0J0XR09</accession>
<dbReference type="PANTHER" id="PTHR23504:SF15">
    <property type="entry name" value="MAJOR FACILITATOR SUPERFAMILY (MFS) PROFILE DOMAIN-CONTAINING PROTEIN"/>
    <property type="match status" value="1"/>
</dbReference>
<dbReference type="Proteomes" id="UP000053611">
    <property type="component" value="Unassembled WGS sequence"/>
</dbReference>